<name>B3LX97_DROAN</name>
<dbReference type="OMA" id="MRVYHLN"/>
<feature type="chain" id="PRO_5002789239" evidence="2">
    <location>
        <begin position="27"/>
        <end position="144"/>
    </location>
</feature>
<sequence>MRVCHLNLLVLSVGLWVLLAESGTSATPLPDPDPISSPTPSPSPSPDPNVEPRADVQQLTLADVNQAAEQQEMPAVRPARQFGFGRGGFGRGGFGPGGFGRGGFGGGGRGFRRRGCCGGFGGPGFGPGFGGGFGGFYPRPPFFG</sequence>
<feature type="compositionally biased region" description="Pro residues" evidence="1">
    <location>
        <begin position="29"/>
        <end position="49"/>
    </location>
</feature>
<dbReference type="STRING" id="7217.B3LX97"/>
<evidence type="ECO:0000313" key="4">
    <source>
        <dbReference type="Proteomes" id="UP000007801"/>
    </source>
</evidence>
<protein>
    <submittedName>
        <fullName evidence="3">Uncharacterized protein</fullName>
    </submittedName>
</protein>
<feature type="signal peptide" evidence="2">
    <location>
        <begin position="1"/>
        <end position="26"/>
    </location>
</feature>
<proteinExistence type="predicted"/>
<dbReference type="HOGENOM" id="CLU_159528_0_0_1"/>
<dbReference type="KEGG" id="dan:6500157"/>
<dbReference type="AlphaFoldDB" id="B3LX97"/>
<evidence type="ECO:0000313" key="3">
    <source>
        <dbReference type="EMBL" id="EDV41697.1"/>
    </source>
</evidence>
<evidence type="ECO:0000256" key="1">
    <source>
        <dbReference type="SAM" id="MobiDB-lite"/>
    </source>
</evidence>
<reference evidence="3 4" key="1">
    <citation type="journal article" date="2007" name="Nature">
        <title>Evolution of genes and genomes on the Drosophila phylogeny.</title>
        <authorList>
            <consortium name="Drosophila 12 Genomes Consortium"/>
            <person name="Clark A.G."/>
            <person name="Eisen M.B."/>
            <person name="Smith D.R."/>
            <person name="Bergman C.M."/>
            <person name="Oliver B."/>
            <person name="Markow T.A."/>
            <person name="Kaufman T.C."/>
            <person name="Kellis M."/>
            <person name="Gelbart W."/>
            <person name="Iyer V.N."/>
            <person name="Pollard D.A."/>
            <person name="Sackton T.B."/>
            <person name="Larracuente A.M."/>
            <person name="Singh N.D."/>
            <person name="Abad J.P."/>
            <person name="Abt D.N."/>
            <person name="Adryan B."/>
            <person name="Aguade M."/>
            <person name="Akashi H."/>
            <person name="Anderson W.W."/>
            <person name="Aquadro C.F."/>
            <person name="Ardell D.H."/>
            <person name="Arguello R."/>
            <person name="Artieri C.G."/>
            <person name="Barbash D.A."/>
            <person name="Barker D."/>
            <person name="Barsanti P."/>
            <person name="Batterham P."/>
            <person name="Batzoglou S."/>
            <person name="Begun D."/>
            <person name="Bhutkar A."/>
            <person name="Blanco E."/>
            <person name="Bosak S.A."/>
            <person name="Bradley R.K."/>
            <person name="Brand A.D."/>
            <person name="Brent M.R."/>
            <person name="Brooks A.N."/>
            <person name="Brown R.H."/>
            <person name="Butlin R.K."/>
            <person name="Caggese C."/>
            <person name="Calvi B.R."/>
            <person name="Bernardo de Carvalho A."/>
            <person name="Caspi A."/>
            <person name="Castrezana S."/>
            <person name="Celniker S.E."/>
            <person name="Chang J.L."/>
            <person name="Chapple C."/>
            <person name="Chatterji S."/>
            <person name="Chinwalla A."/>
            <person name="Civetta A."/>
            <person name="Clifton S.W."/>
            <person name="Comeron J.M."/>
            <person name="Costello J.C."/>
            <person name="Coyne J.A."/>
            <person name="Daub J."/>
            <person name="David R.G."/>
            <person name="Delcher A.L."/>
            <person name="Delehaunty K."/>
            <person name="Do C.B."/>
            <person name="Ebling H."/>
            <person name="Edwards K."/>
            <person name="Eickbush T."/>
            <person name="Evans J.D."/>
            <person name="Filipski A."/>
            <person name="Findeiss S."/>
            <person name="Freyhult E."/>
            <person name="Fulton L."/>
            <person name="Fulton R."/>
            <person name="Garcia A.C."/>
            <person name="Gardiner A."/>
            <person name="Garfield D.A."/>
            <person name="Garvin B.E."/>
            <person name="Gibson G."/>
            <person name="Gilbert D."/>
            <person name="Gnerre S."/>
            <person name="Godfrey J."/>
            <person name="Good R."/>
            <person name="Gotea V."/>
            <person name="Gravely B."/>
            <person name="Greenberg A.J."/>
            <person name="Griffiths-Jones S."/>
            <person name="Gross S."/>
            <person name="Guigo R."/>
            <person name="Gustafson E.A."/>
            <person name="Haerty W."/>
            <person name="Hahn M.W."/>
            <person name="Halligan D.L."/>
            <person name="Halpern A.L."/>
            <person name="Halter G.M."/>
            <person name="Han M.V."/>
            <person name="Heger A."/>
            <person name="Hillier L."/>
            <person name="Hinrichs A.S."/>
            <person name="Holmes I."/>
            <person name="Hoskins R.A."/>
            <person name="Hubisz M.J."/>
            <person name="Hultmark D."/>
            <person name="Huntley M.A."/>
            <person name="Jaffe D.B."/>
            <person name="Jagadeeshan S."/>
            <person name="Jeck W.R."/>
            <person name="Johnson J."/>
            <person name="Jones C.D."/>
            <person name="Jordan W.C."/>
            <person name="Karpen G.H."/>
            <person name="Kataoka E."/>
            <person name="Keightley P.D."/>
            <person name="Kheradpour P."/>
            <person name="Kirkness E.F."/>
            <person name="Koerich L.B."/>
            <person name="Kristiansen K."/>
            <person name="Kudrna D."/>
            <person name="Kulathinal R.J."/>
            <person name="Kumar S."/>
            <person name="Kwok R."/>
            <person name="Lander E."/>
            <person name="Langley C.H."/>
            <person name="Lapoint R."/>
            <person name="Lazzaro B.P."/>
            <person name="Lee S.J."/>
            <person name="Levesque L."/>
            <person name="Li R."/>
            <person name="Lin C.F."/>
            <person name="Lin M.F."/>
            <person name="Lindblad-Toh K."/>
            <person name="Llopart A."/>
            <person name="Long M."/>
            <person name="Low L."/>
            <person name="Lozovsky E."/>
            <person name="Lu J."/>
            <person name="Luo M."/>
            <person name="Machado C.A."/>
            <person name="Makalowski W."/>
            <person name="Marzo M."/>
            <person name="Matsuda M."/>
            <person name="Matzkin L."/>
            <person name="McAllister B."/>
            <person name="McBride C.S."/>
            <person name="McKernan B."/>
            <person name="McKernan K."/>
            <person name="Mendez-Lago M."/>
            <person name="Minx P."/>
            <person name="Mollenhauer M.U."/>
            <person name="Montooth K."/>
            <person name="Mount S.M."/>
            <person name="Mu X."/>
            <person name="Myers E."/>
            <person name="Negre B."/>
            <person name="Newfeld S."/>
            <person name="Nielsen R."/>
            <person name="Noor M.A."/>
            <person name="O'Grady P."/>
            <person name="Pachter L."/>
            <person name="Papaceit M."/>
            <person name="Parisi M.J."/>
            <person name="Parisi M."/>
            <person name="Parts L."/>
            <person name="Pedersen J.S."/>
            <person name="Pesole G."/>
            <person name="Phillippy A.M."/>
            <person name="Ponting C.P."/>
            <person name="Pop M."/>
            <person name="Porcelli D."/>
            <person name="Powell J.R."/>
            <person name="Prohaska S."/>
            <person name="Pruitt K."/>
            <person name="Puig M."/>
            <person name="Quesneville H."/>
            <person name="Ram K.R."/>
            <person name="Rand D."/>
            <person name="Rasmussen M.D."/>
            <person name="Reed L.K."/>
            <person name="Reenan R."/>
            <person name="Reily A."/>
            <person name="Remington K.A."/>
            <person name="Rieger T.T."/>
            <person name="Ritchie M.G."/>
            <person name="Robin C."/>
            <person name="Rogers Y.H."/>
            <person name="Rohde C."/>
            <person name="Rozas J."/>
            <person name="Rubenfield M.J."/>
            <person name="Ruiz A."/>
            <person name="Russo S."/>
            <person name="Salzberg S.L."/>
            <person name="Sanchez-Gracia A."/>
            <person name="Saranga D.J."/>
            <person name="Sato H."/>
            <person name="Schaeffer S.W."/>
            <person name="Schatz M.C."/>
            <person name="Schlenke T."/>
            <person name="Schwartz R."/>
            <person name="Segarra C."/>
            <person name="Singh R.S."/>
            <person name="Sirot L."/>
            <person name="Sirota M."/>
            <person name="Sisneros N.B."/>
            <person name="Smith C.D."/>
            <person name="Smith T.F."/>
            <person name="Spieth J."/>
            <person name="Stage D.E."/>
            <person name="Stark A."/>
            <person name="Stephan W."/>
            <person name="Strausberg R.L."/>
            <person name="Strempel S."/>
            <person name="Sturgill D."/>
            <person name="Sutton G."/>
            <person name="Sutton G.G."/>
            <person name="Tao W."/>
            <person name="Teichmann S."/>
            <person name="Tobari Y.N."/>
            <person name="Tomimura Y."/>
            <person name="Tsolas J.M."/>
            <person name="Valente V.L."/>
            <person name="Venter E."/>
            <person name="Venter J.C."/>
            <person name="Vicario S."/>
            <person name="Vieira F.G."/>
            <person name="Vilella A.J."/>
            <person name="Villasante A."/>
            <person name="Walenz B."/>
            <person name="Wang J."/>
            <person name="Wasserman M."/>
            <person name="Watts T."/>
            <person name="Wilson D."/>
            <person name="Wilson R.K."/>
            <person name="Wing R.A."/>
            <person name="Wolfner M.F."/>
            <person name="Wong A."/>
            <person name="Wong G.K."/>
            <person name="Wu C.I."/>
            <person name="Wu G."/>
            <person name="Yamamoto D."/>
            <person name="Yang H.P."/>
            <person name="Yang S.P."/>
            <person name="Yorke J.A."/>
            <person name="Yoshida K."/>
            <person name="Zdobnov E."/>
            <person name="Zhang P."/>
            <person name="Zhang Y."/>
            <person name="Zimin A.V."/>
            <person name="Baldwin J."/>
            <person name="Abdouelleil A."/>
            <person name="Abdulkadir J."/>
            <person name="Abebe A."/>
            <person name="Abera B."/>
            <person name="Abreu J."/>
            <person name="Acer S.C."/>
            <person name="Aftuck L."/>
            <person name="Alexander A."/>
            <person name="An P."/>
            <person name="Anderson E."/>
            <person name="Anderson S."/>
            <person name="Arachi H."/>
            <person name="Azer M."/>
            <person name="Bachantsang P."/>
            <person name="Barry A."/>
            <person name="Bayul T."/>
            <person name="Berlin A."/>
            <person name="Bessette D."/>
            <person name="Bloom T."/>
            <person name="Blye J."/>
            <person name="Boguslavskiy L."/>
            <person name="Bonnet C."/>
            <person name="Boukhgalter B."/>
            <person name="Bourzgui I."/>
            <person name="Brown A."/>
            <person name="Cahill P."/>
            <person name="Channer S."/>
            <person name="Cheshatsang Y."/>
            <person name="Chuda L."/>
            <person name="Citroen M."/>
            <person name="Collymore A."/>
            <person name="Cooke P."/>
            <person name="Costello M."/>
            <person name="D'Aco K."/>
            <person name="Daza R."/>
            <person name="De Haan G."/>
            <person name="DeGray S."/>
            <person name="DeMaso C."/>
            <person name="Dhargay N."/>
            <person name="Dooley K."/>
            <person name="Dooley E."/>
            <person name="Doricent M."/>
            <person name="Dorje P."/>
            <person name="Dorjee K."/>
            <person name="Dupes A."/>
            <person name="Elong R."/>
            <person name="Falk J."/>
            <person name="Farina A."/>
            <person name="Faro S."/>
            <person name="Ferguson D."/>
            <person name="Fisher S."/>
            <person name="Foley C.D."/>
            <person name="Franke A."/>
            <person name="Friedrich D."/>
            <person name="Gadbois L."/>
            <person name="Gearin G."/>
            <person name="Gearin C.R."/>
            <person name="Giannoukos G."/>
            <person name="Goode T."/>
            <person name="Graham J."/>
            <person name="Grandbois E."/>
            <person name="Grewal S."/>
            <person name="Gyaltsen K."/>
            <person name="Hafez N."/>
            <person name="Hagos B."/>
            <person name="Hall J."/>
            <person name="Henson C."/>
            <person name="Hollinger A."/>
            <person name="Honan T."/>
            <person name="Huard M.D."/>
            <person name="Hughes L."/>
            <person name="Hurhula B."/>
            <person name="Husby M.E."/>
            <person name="Kamat A."/>
            <person name="Kanga B."/>
            <person name="Kashin S."/>
            <person name="Khazanovich D."/>
            <person name="Kisner P."/>
            <person name="Lance K."/>
            <person name="Lara M."/>
            <person name="Lee W."/>
            <person name="Lennon N."/>
            <person name="Letendre F."/>
            <person name="LeVine R."/>
            <person name="Lipovsky A."/>
            <person name="Liu X."/>
            <person name="Liu J."/>
            <person name="Liu S."/>
            <person name="Lokyitsang T."/>
            <person name="Lokyitsang Y."/>
            <person name="Lubonja R."/>
            <person name="Lui A."/>
            <person name="MacDonald P."/>
            <person name="Magnisalis V."/>
            <person name="Maru K."/>
            <person name="Matthews C."/>
            <person name="McCusker W."/>
            <person name="McDonough S."/>
            <person name="Mehta T."/>
            <person name="Meldrim J."/>
            <person name="Meneus L."/>
            <person name="Mihai O."/>
            <person name="Mihalev A."/>
            <person name="Mihova T."/>
            <person name="Mittelman R."/>
            <person name="Mlenga V."/>
            <person name="Montmayeur A."/>
            <person name="Mulrain L."/>
            <person name="Navidi A."/>
            <person name="Naylor J."/>
            <person name="Negash T."/>
            <person name="Nguyen T."/>
            <person name="Nguyen N."/>
            <person name="Nicol R."/>
            <person name="Norbu C."/>
            <person name="Norbu N."/>
            <person name="Novod N."/>
            <person name="O'Neill B."/>
            <person name="Osman S."/>
            <person name="Markiewicz E."/>
            <person name="Oyono O.L."/>
            <person name="Patti C."/>
            <person name="Phunkhang P."/>
            <person name="Pierre F."/>
            <person name="Priest M."/>
            <person name="Raghuraman S."/>
            <person name="Rege F."/>
            <person name="Reyes R."/>
            <person name="Rise C."/>
            <person name="Rogov P."/>
            <person name="Ross K."/>
            <person name="Ryan E."/>
            <person name="Settipalli S."/>
            <person name="Shea T."/>
            <person name="Sherpa N."/>
            <person name="Shi L."/>
            <person name="Shih D."/>
            <person name="Sparrow T."/>
            <person name="Spaulding J."/>
            <person name="Stalker J."/>
            <person name="Stange-Thomann N."/>
            <person name="Stavropoulos S."/>
            <person name="Stone C."/>
            <person name="Strader C."/>
            <person name="Tesfaye S."/>
            <person name="Thomson T."/>
            <person name="Thoulutsang Y."/>
            <person name="Thoulutsang D."/>
            <person name="Topham K."/>
            <person name="Topping I."/>
            <person name="Tsamla T."/>
            <person name="Vassiliev H."/>
            <person name="Vo A."/>
            <person name="Wangchuk T."/>
            <person name="Wangdi T."/>
            <person name="Weiand M."/>
            <person name="Wilkinson J."/>
            <person name="Wilson A."/>
            <person name="Yadav S."/>
            <person name="Young G."/>
            <person name="Yu Q."/>
            <person name="Zembek L."/>
            <person name="Zhong D."/>
            <person name="Zimmer A."/>
            <person name="Zwirko Z."/>
            <person name="Jaffe D.B."/>
            <person name="Alvarez P."/>
            <person name="Brockman W."/>
            <person name="Butler J."/>
            <person name="Chin C."/>
            <person name="Gnerre S."/>
            <person name="Grabherr M."/>
            <person name="Kleber M."/>
            <person name="Mauceli E."/>
            <person name="MacCallum I."/>
        </authorList>
    </citation>
    <scope>NUCLEOTIDE SEQUENCE [LARGE SCALE GENOMIC DNA]</scope>
    <source>
        <strain evidence="4">Tucson 14024-0371.13</strain>
    </source>
</reference>
<dbReference type="InParanoid" id="B3LX97"/>
<evidence type="ECO:0000256" key="2">
    <source>
        <dbReference type="SAM" id="SignalP"/>
    </source>
</evidence>
<gene>
    <name evidence="3" type="primary">Dana\GF17373</name>
    <name evidence="3" type="synonym">dana_GLEANR_18639</name>
    <name evidence="3" type="ORF">GF17373</name>
</gene>
<keyword evidence="2" id="KW-0732">Signal</keyword>
<dbReference type="eggNOG" id="ENOG502TCCT">
    <property type="taxonomic scope" value="Eukaryota"/>
</dbReference>
<dbReference type="GeneID" id="6500157"/>
<dbReference type="PhylomeDB" id="B3LX97"/>
<dbReference type="Proteomes" id="UP000007801">
    <property type="component" value="Unassembled WGS sequence"/>
</dbReference>
<dbReference type="OrthoDB" id="7872967at2759"/>
<feature type="region of interest" description="Disordered" evidence="1">
    <location>
        <begin position="25"/>
        <end position="56"/>
    </location>
</feature>
<keyword evidence="4" id="KW-1185">Reference proteome</keyword>
<accession>B3LX97</accession>
<dbReference type="EMBL" id="CH902617">
    <property type="protein sequence ID" value="EDV41697.1"/>
    <property type="molecule type" value="Genomic_DNA"/>
</dbReference>
<organism evidence="3 4">
    <name type="scientific">Drosophila ananassae</name>
    <name type="common">Fruit fly</name>
    <dbReference type="NCBI Taxonomy" id="7217"/>
    <lineage>
        <taxon>Eukaryota</taxon>
        <taxon>Metazoa</taxon>
        <taxon>Ecdysozoa</taxon>
        <taxon>Arthropoda</taxon>
        <taxon>Hexapoda</taxon>
        <taxon>Insecta</taxon>
        <taxon>Pterygota</taxon>
        <taxon>Neoptera</taxon>
        <taxon>Endopterygota</taxon>
        <taxon>Diptera</taxon>
        <taxon>Brachycera</taxon>
        <taxon>Muscomorpha</taxon>
        <taxon>Ephydroidea</taxon>
        <taxon>Drosophilidae</taxon>
        <taxon>Drosophila</taxon>
        <taxon>Sophophora</taxon>
    </lineage>
</organism>